<comment type="caution">
    <text evidence="3">The sequence shown here is derived from an EMBL/GenBank/DDBJ whole genome shotgun (WGS) entry which is preliminary data.</text>
</comment>
<evidence type="ECO:0000256" key="1">
    <source>
        <dbReference type="SAM" id="Phobius"/>
    </source>
</evidence>
<dbReference type="PANTHER" id="PTHR28008">
    <property type="entry name" value="DOMAIN PROTEIN, PUTATIVE (AFU_ORTHOLOGUE AFUA_3G10980)-RELATED"/>
    <property type="match status" value="1"/>
</dbReference>
<dbReference type="EMBL" id="BAABAZ010000006">
    <property type="protein sequence ID" value="GAA4284511.1"/>
    <property type="molecule type" value="Genomic_DNA"/>
</dbReference>
<dbReference type="Pfam" id="PF04892">
    <property type="entry name" value="VanZ"/>
    <property type="match status" value="1"/>
</dbReference>
<evidence type="ECO:0000313" key="3">
    <source>
        <dbReference type="EMBL" id="GAA4284511.1"/>
    </source>
</evidence>
<proteinExistence type="predicted"/>
<dbReference type="NCBIfam" id="NF037970">
    <property type="entry name" value="vanZ_1"/>
    <property type="match status" value="1"/>
</dbReference>
<organism evidence="3 4">
    <name type="scientific">Brevibacterium daeguense</name>
    <dbReference type="NCBI Taxonomy" id="909936"/>
    <lineage>
        <taxon>Bacteria</taxon>
        <taxon>Bacillati</taxon>
        <taxon>Actinomycetota</taxon>
        <taxon>Actinomycetes</taxon>
        <taxon>Micrococcales</taxon>
        <taxon>Brevibacteriaceae</taxon>
        <taxon>Brevibacterium</taxon>
    </lineage>
</organism>
<feature type="transmembrane region" description="Helical" evidence="1">
    <location>
        <begin position="50"/>
        <end position="76"/>
    </location>
</feature>
<keyword evidence="1" id="KW-0472">Membrane</keyword>
<feature type="transmembrane region" description="Helical" evidence="1">
    <location>
        <begin position="96"/>
        <end position="113"/>
    </location>
</feature>
<keyword evidence="4" id="KW-1185">Reference proteome</keyword>
<dbReference type="Proteomes" id="UP001501586">
    <property type="component" value="Unassembled WGS sequence"/>
</dbReference>
<dbReference type="InterPro" id="IPR006976">
    <property type="entry name" value="VanZ-like"/>
</dbReference>
<sequence>MAPSGSGTRWGLRLVFAAALVLHVLVLYSPGTPGDSTSTGVDKMGHTAMFAILVAPLLCLGTPIGSTLLAATGYAVLSEFIQAFAVPHRSGEFGDLLANLLGIGLGWLIWRALPEDRSQPTRSPR</sequence>
<protein>
    <recommendedName>
        <fullName evidence="2">VanZ-like domain-containing protein</fullName>
    </recommendedName>
</protein>
<keyword evidence="1" id="KW-0812">Transmembrane</keyword>
<feature type="transmembrane region" description="Helical" evidence="1">
    <location>
        <begin position="12"/>
        <end position="29"/>
    </location>
</feature>
<dbReference type="PANTHER" id="PTHR28008:SF1">
    <property type="entry name" value="DOMAIN PROTEIN, PUTATIVE (AFU_ORTHOLOGUE AFUA_3G10980)-RELATED"/>
    <property type="match status" value="1"/>
</dbReference>
<feature type="domain" description="VanZ-like" evidence="2">
    <location>
        <begin position="38"/>
        <end position="112"/>
    </location>
</feature>
<reference evidence="4" key="1">
    <citation type="journal article" date="2019" name="Int. J. Syst. Evol. Microbiol.">
        <title>The Global Catalogue of Microorganisms (GCM) 10K type strain sequencing project: providing services to taxonomists for standard genome sequencing and annotation.</title>
        <authorList>
            <consortium name="The Broad Institute Genomics Platform"/>
            <consortium name="The Broad Institute Genome Sequencing Center for Infectious Disease"/>
            <person name="Wu L."/>
            <person name="Ma J."/>
        </authorList>
    </citation>
    <scope>NUCLEOTIDE SEQUENCE [LARGE SCALE GENOMIC DNA]</scope>
    <source>
        <strain evidence="4">JCM 17458</strain>
    </source>
</reference>
<accession>A0ABP8EKJ7</accession>
<keyword evidence="1" id="KW-1133">Transmembrane helix</keyword>
<name>A0ABP8EKJ7_9MICO</name>
<evidence type="ECO:0000313" key="4">
    <source>
        <dbReference type="Proteomes" id="UP001501586"/>
    </source>
</evidence>
<evidence type="ECO:0000259" key="2">
    <source>
        <dbReference type="Pfam" id="PF04892"/>
    </source>
</evidence>
<gene>
    <name evidence="3" type="ORF">GCM10022261_20420</name>
</gene>
<dbReference type="RefSeq" id="WP_236862489.1">
    <property type="nucleotide sequence ID" value="NZ_BAABAZ010000006.1"/>
</dbReference>